<evidence type="ECO:0000313" key="2">
    <source>
        <dbReference type="Proteomes" id="UP000237105"/>
    </source>
</evidence>
<name>A0A2P5E130_PARAD</name>
<dbReference type="EMBL" id="JXTB01000005">
    <property type="protein sequence ID" value="PON79260.1"/>
    <property type="molecule type" value="Genomic_DNA"/>
</dbReference>
<accession>A0A2P5E130</accession>
<organism evidence="1 2">
    <name type="scientific">Parasponia andersonii</name>
    <name type="common">Sponia andersonii</name>
    <dbReference type="NCBI Taxonomy" id="3476"/>
    <lineage>
        <taxon>Eukaryota</taxon>
        <taxon>Viridiplantae</taxon>
        <taxon>Streptophyta</taxon>
        <taxon>Embryophyta</taxon>
        <taxon>Tracheophyta</taxon>
        <taxon>Spermatophyta</taxon>
        <taxon>Magnoliopsida</taxon>
        <taxon>eudicotyledons</taxon>
        <taxon>Gunneridae</taxon>
        <taxon>Pentapetalae</taxon>
        <taxon>rosids</taxon>
        <taxon>fabids</taxon>
        <taxon>Rosales</taxon>
        <taxon>Cannabaceae</taxon>
        <taxon>Parasponia</taxon>
    </lineage>
</organism>
<evidence type="ECO:0000313" key="1">
    <source>
        <dbReference type="EMBL" id="PON79260.1"/>
    </source>
</evidence>
<gene>
    <name evidence="1" type="ORF">PanWU01x14_013760</name>
</gene>
<comment type="caution">
    <text evidence="1">The sequence shown here is derived from an EMBL/GenBank/DDBJ whole genome shotgun (WGS) entry which is preliminary data.</text>
</comment>
<proteinExistence type="predicted"/>
<sequence>MATYITIDYLVVSVSNAGDGLSDLLLGPSSTEVWCVVGYQRLVQDAKYRNCLDREDEQRYWTNHSYKSMKSTITVPRSKLQSFEGFTL</sequence>
<protein>
    <submittedName>
        <fullName evidence="1">Uncharacterized protein</fullName>
    </submittedName>
</protein>
<reference evidence="2" key="1">
    <citation type="submission" date="2016-06" db="EMBL/GenBank/DDBJ databases">
        <title>Parallel loss of symbiosis genes in relatives of nitrogen-fixing non-legume Parasponia.</title>
        <authorList>
            <person name="Van Velzen R."/>
            <person name="Holmer R."/>
            <person name="Bu F."/>
            <person name="Rutten L."/>
            <person name="Van Zeijl A."/>
            <person name="Liu W."/>
            <person name="Santuari L."/>
            <person name="Cao Q."/>
            <person name="Sharma T."/>
            <person name="Shen D."/>
            <person name="Roswanjaya Y."/>
            <person name="Wardhani T."/>
            <person name="Kalhor M.S."/>
            <person name="Jansen J."/>
            <person name="Van den Hoogen J."/>
            <person name="Gungor B."/>
            <person name="Hartog M."/>
            <person name="Hontelez J."/>
            <person name="Verver J."/>
            <person name="Yang W.-C."/>
            <person name="Schijlen E."/>
            <person name="Repin R."/>
            <person name="Schilthuizen M."/>
            <person name="Schranz E."/>
            <person name="Heidstra R."/>
            <person name="Miyata K."/>
            <person name="Fedorova E."/>
            <person name="Kohlen W."/>
            <person name="Bisseling T."/>
            <person name="Smit S."/>
            <person name="Geurts R."/>
        </authorList>
    </citation>
    <scope>NUCLEOTIDE SEQUENCE [LARGE SCALE GENOMIC DNA]</scope>
    <source>
        <strain evidence="2">cv. WU1-14</strain>
    </source>
</reference>
<keyword evidence="2" id="KW-1185">Reference proteome</keyword>
<dbReference type="Proteomes" id="UP000237105">
    <property type="component" value="Unassembled WGS sequence"/>
</dbReference>
<dbReference type="AlphaFoldDB" id="A0A2P5E130"/>